<dbReference type="PANTHER" id="PTHR30616:SF2">
    <property type="entry name" value="PURINE NUCLEOSIDE PHOSPHORYLASE LACC1"/>
    <property type="match status" value="1"/>
</dbReference>
<organism evidence="10">
    <name type="scientific">freshwater metagenome</name>
    <dbReference type="NCBI Taxonomy" id="449393"/>
    <lineage>
        <taxon>unclassified sequences</taxon>
        <taxon>metagenomes</taxon>
        <taxon>ecological metagenomes</taxon>
    </lineage>
</organism>
<evidence type="ECO:0000256" key="6">
    <source>
        <dbReference type="ARBA" id="ARBA00022833"/>
    </source>
</evidence>
<dbReference type="NCBIfam" id="TIGR00726">
    <property type="entry name" value="peptidoglycan editing factor PgeF"/>
    <property type="match status" value="1"/>
</dbReference>
<evidence type="ECO:0000256" key="3">
    <source>
        <dbReference type="ARBA" id="ARBA00022679"/>
    </source>
</evidence>
<sequence>MPFDSLNLSPAVGDDQSMVQINQQQVTELIGAAELQALDAKHGAKVAVASRGGIANECDGVVTTTPGLALLVLAADCVPIVLADPAHGVIAVAHCGWRGLTAGIVHATVTVMREQGAVNIQAITGPAICAKCYPVQIDCIDQLRDALPQSHFADVAVSTDDQWRVDVRAGVHLQLADLDVTFSSIQRCTYEDPSLFSYRRDGRTGRHGMIVVQ</sequence>
<comment type="catalytic activity">
    <reaction evidence="8">
        <text>adenosine + phosphate = alpha-D-ribose 1-phosphate + adenine</text>
        <dbReference type="Rhea" id="RHEA:27642"/>
        <dbReference type="ChEBI" id="CHEBI:16335"/>
        <dbReference type="ChEBI" id="CHEBI:16708"/>
        <dbReference type="ChEBI" id="CHEBI:43474"/>
        <dbReference type="ChEBI" id="CHEBI:57720"/>
        <dbReference type="EC" id="2.4.2.1"/>
    </reaction>
    <physiologicalReaction direction="left-to-right" evidence="8">
        <dbReference type="Rhea" id="RHEA:27643"/>
    </physiologicalReaction>
</comment>
<comment type="catalytic activity">
    <reaction evidence="1">
        <text>inosine + phosphate = alpha-D-ribose 1-phosphate + hypoxanthine</text>
        <dbReference type="Rhea" id="RHEA:27646"/>
        <dbReference type="ChEBI" id="CHEBI:17368"/>
        <dbReference type="ChEBI" id="CHEBI:17596"/>
        <dbReference type="ChEBI" id="CHEBI:43474"/>
        <dbReference type="ChEBI" id="CHEBI:57720"/>
        <dbReference type="EC" id="2.4.2.1"/>
    </reaction>
    <physiologicalReaction direction="left-to-right" evidence="1">
        <dbReference type="Rhea" id="RHEA:27647"/>
    </physiologicalReaction>
</comment>
<evidence type="ECO:0000256" key="8">
    <source>
        <dbReference type="ARBA" id="ARBA00048968"/>
    </source>
</evidence>
<dbReference type="CDD" id="cd16833">
    <property type="entry name" value="YfiH"/>
    <property type="match status" value="1"/>
</dbReference>
<dbReference type="AlphaFoldDB" id="A0A6J6IYN6"/>
<proteinExistence type="inferred from homology"/>
<dbReference type="Gene3D" id="3.60.140.10">
    <property type="entry name" value="CNF1/YfiH-like putative cysteine hydrolases"/>
    <property type="match status" value="1"/>
</dbReference>
<evidence type="ECO:0000313" key="10">
    <source>
        <dbReference type="EMBL" id="CAB4629129.1"/>
    </source>
</evidence>
<comment type="similarity">
    <text evidence="2">Belongs to the purine nucleoside phosphorylase YfiH/LACC1 family.</text>
</comment>
<dbReference type="GO" id="GO:0005507">
    <property type="term" value="F:copper ion binding"/>
    <property type="evidence" value="ECO:0007669"/>
    <property type="project" value="TreeGrafter"/>
</dbReference>
<evidence type="ECO:0000256" key="2">
    <source>
        <dbReference type="ARBA" id="ARBA00007353"/>
    </source>
</evidence>
<dbReference type="InterPro" id="IPR038371">
    <property type="entry name" value="Cu_polyphenol_OxRdtase_sf"/>
</dbReference>
<dbReference type="InterPro" id="IPR011324">
    <property type="entry name" value="Cytotoxic_necrot_fac-like_cat"/>
</dbReference>
<keyword evidence="3" id="KW-0808">Transferase</keyword>
<comment type="catalytic activity">
    <reaction evidence="7">
        <text>adenosine + H2O + H(+) = inosine + NH4(+)</text>
        <dbReference type="Rhea" id="RHEA:24408"/>
        <dbReference type="ChEBI" id="CHEBI:15377"/>
        <dbReference type="ChEBI" id="CHEBI:15378"/>
        <dbReference type="ChEBI" id="CHEBI:16335"/>
        <dbReference type="ChEBI" id="CHEBI:17596"/>
        <dbReference type="ChEBI" id="CHEBI:28938"/>
        <dbReference type="EC" id="3.5.4.4"/>
    </reaction>
    <physiologicalReaction direction="left-to-right" evidence="7">
        <dbReference type="Rhea" id="RHEA:24409"/>
    </physiologicalReaction>
</comment>
<evidence type="ECO:0000256" key="1">
    <source>
        <dbReference type="ARBA" id="ARBA00000553"/>
    </source>
</evidence>
<evidence type="ECO:0000256" key="4">
    <source>
        <dbReference type="ARBA" id="ARBA00022723"/>
    </source>
</evidence>
<reference evidence="10" key="1">
    <citation type="submission" date="2020-05" db="EMBL/GenBank/DDBJ databases">
        <authorList>
            <person name="Chiriac C."/>
            <person name="Salcher M."/>
            <person name="Ghai R."/>
            <person name="Kavagutti S V."/>
        </authorList>
    </citation>
    <scope>NUCLEOTIDE SEQUENCE</scope>
</reference>
<protein>
    <submittedName>
        <fullName evidence="10">Unannotated protein</fullName>
    </submittedName>
</protein>
<dbReference type="GO" id="GO:0016787">
    <property type="term" value="F:hydrolase activity"/>
    <property type="evidence" value="ECO:0007669"/>
    <property type="project" value="UniProtKB-KW"/>
</dbReference>
<dbReference type="Pfam" id="PF02578">
    <property type="entry name" value="Cu-oxidase_4"/>
    <property type="match status" value="1"/>
</dbReference>
<comment type="catalytic activity">
    <reaction evidence="9">
        <text>S-methyl-5'-thioadenosine + phosphate = 5-(methylsulfanyl)-alpha-D-ribose 1-phosphate + adenine</text>
        <dbReference type="Rhea" id="RHEA:11852"/>
        <dbReference type="ChEBI" id="CHEBI:16708"/>
        <dbReference type="ChEBI" id="CHEBI:17509"/>
        <dbReference type="ChEBI" id="CHEBI:43474"/>
        <dbReference type="ChEBI" id="CHEBI:58533"/>
        <dbReference type="EC" id="2.4.2.28"/>
    </reaction>
    <physiologicalReaction direction="left-to-right" evidence="9">
        <dbReference type="Rhea" id="RHEA:11853"/>
    </physiologicalReaction>
</comment>
<dbReference type="PANTHER" id="PTHR30616">
    <property type="entry name" value="UNCHARACTERIZED PROTEIN YFIH"/>
    <property type="match status" value="1"/>
</dbReference>
<keyword evidence="5" id="KW-0378">Hydrolase</keyword>
<accession>A0A6J6IYN6</accession>
<dbReference type="InterPro" id="IPR003730">
    <property type="entry name" value="Cu_polyphenol_OxRdtase"/>
</dbReference>
<keyword evidence="6" id="KW-0862">Zinc</keyword>
<evidence type="ECO:0000256" key="7">
    <source>
        <dbReference type="ARBA" id="ARBA00047989"/>
    </source>
</evidence>
<evidence type="ECO:0000313" key="11">
    <source>
        <dbReference type="EMBL" id="CAB4899199.1"/>
    </source>
</evidence>
<dbReference type="EMBL" id="CAFBMO010000009">
    <property type="protein sequence ID" value="CAB4899199.1"/>
    <property type="molecule type" value="Genomic_DNA"/>
</dbReference>
<dbReference type="SUPFAM" id="SSF64438">
    <property type="entry name" value="CNF1/YfiH-like putative cysteine hydrolases"/>
    <property type="match status" value="1"/>
</dbReference>
<keyword evidence="4" id="KW-0479">Metal-binding</keyword>
<dbReference type="GO" id="GO:0017061">
    <property type="term" value="F:S-methyl-5-thioadenosine phosphorylase activity"/>
    <property type="evidence" value="ECO:0007669"/>
    <property type="project" value="UniProtKB-EC"/>
</dbReference>
<name>A0A6J6IYN6_9ZZZZ</name>
<evidence type="ECO:0000256" key="5">
    <source>
        <dbReference type="ARBA" id="ARBA00022801"/>
    </source>
</evidence>
<dbReference type="EMBL" id="CAEZVB010000088">
    <property type="protein sequence ID" value="CAB4629129.1"/>
    <property type="molecule type" value="Genomic_DNA"/>
</dbReference>
<evidence type="ECO:0000256" key="9">
    <source>
        <dbReference type="ARBA" id="ARBA00049893"/>
    </source>
</evidence>
<gene>
    <name evidence="10" type="ORF">UFOPK1908_01353</name>
    <name evidence="11" type="ORF">UFOPK3576_00367</name>
</gene>